<dbReference type="InterPro" id="IPR059009">
    <property type="entry name" value="Znf_C2H2_17_1st"/>
</dbReference>
<feature type="region of interest" description="Disordered" evidence="1">
    <location>
        <begin position="367"/>
        <end position="420"/>
    </location>
</feature>
<dbReference type="Proteomes" id="UP000094444">
    <property type="component" value="Unassembled WGS sequence"/>
</dbReference>
<dbReference type="SMART" id="SM00355">
    <property type="entry name" value="ZnF_C2H2"/>
    <property type="match status" value="2"/>
</dbReference>
<evidence type="ECO:0000256" key="1">
    <source>
        <dbReference type="SAM" id="MobiDB-lite"/>
    </source>
</evidence>
<dbReference type="STRING" id="158607.A0A2P5HT12"/>
<dbReference type="InterPro" id="IPR059095">
    <property type="entry name" value="Znf_C2H2_17_2nd"/>
</dbReference>
<feature type="domain" description="C2H2-type" evidence="2">
    <location>
        <begin position="302"/>
        <end position="328"/>
    </location>
</feature>
<evidence type="ECO:0000259" key="2">
    <source>
        <dbReference type="SMART" id="SM00355"/>
    </source>
</evidence>
<dbReference type="InterPro" id="IPR013087">
    <property type="entry name" value="Znf_C2H2_type"/>
</dbReference>
<proteinExistence type="predicted"/>
<comment type="caution">
    <text evidence="3">The sequence shown here is derived from an EMBL/GenBank/DDBJ whole genome shotgun (WGS) entry which is preliminary data.</text>
</comment>
<reference evidence="3" key="1">
    <citation type="submission" date="2017-09" db="EMBL/GenBank/DDBJ databases">
        <title>Polyketide synthases of a Diaporthe helianthi virulent isolate.</title>
        <authorList>
            <person name="Baroncelli R."/>
        </authorList>
    </citation>
    <scope>NUCLEOTIDE SEQUENCE [LARGE SCALE GENOMIC DNA]</scope>
    <source>
        <strain evidence="3">7/96</strain>
    </source>
</reference>
<organism evidence="3 4">
    <name type="scientific">Diaporthe helianthi</name>
    <dbReference type="NCBI Taxonomy" id="158607"/>
    <lineage>
        <taxon>Eukaryota</taxon>
        <taxon>Fungi</taxon>
        <taxon>Dikarya</taxon>
        <taxon>Ascomycota</taxon>
        <taxon>Pezizomycotina</taxon>
        <taxon>Sordariomycetes</taxon>
        <taxon>Sordariomycetidae</taxon>
        <taxon>Diaporthales</taxon>
        <taxon>Diaporthaceae</taxon>
        <taxon>Diaporthe</taxon>
    </lineage>
</organism>
<gene>
    <name evidence="3" type="ORF">DHEL01_v208198</name>
</gene>
<evidence type="ECO:0000313" key="4">
    <source>
        <dbReference type="Proteomes" id="UP000094444"/>
    </source>
</evidence>
<name>A0A2P5HT12_DIAHE</name>
<dbReference type="Pfam" id="PF26177">
    <property type="entry name" value="zf_C2H2_17_1st"/>
    <property type="match status" value="1"/>
</dbReference>
<feature type="region of interest" description="Disordered" evidence="1">
    <location>
        <begin position="1"/>
        <end position="70"/>
    </location>
</feature>
<dbReference type="Gene3D" id="3.30.160.60">
    <property type="entry name" value="Classic Zinc Finger"/>
    <property type="match status" value="1"/>
</dbReference>
<feature type="compositionally biased region" description="Polar residues" evidence="1">
    <location>
        <begin position="8"/>
        <end position="21"/>
    </location>
</feature>
<feature type="compositionally biased region" description="Low complexity" evidence="1">
    <location>
        <begin position="54"/>
        <end position="69"/>
    </location>
</feature>
<sequence length="499" mass="54708">MGHFTAGKPQTTSSEDFQTTWMPAPTAAGEHTHKAEPMRRISARGPAKNHRISKVSSSKSQSRPQSIMSHGASMASKFDMSGNASTFQDGPLANSRIMDVSQYLYQQSAPMTTSPEMVTSGFYPQMNSLPVNGLAFNDFSVNQHVDPTAIPLDFDTSMSGGSPAQSWDNLSEGSCASREDVWPLALQHSPLTSVSSSSPALQSLDTFSLPGHISQPMMVPEDLEASMMPAMGDEQVSMSGWNGRRTVGEGESARDHPLYKNAYPKADGLFHCPWEGQASCNHKPEKLKCNYDKFVDSHLKPYRCKVDSCENARFSSTACLLRHEREAHAMHGHGDKPYLCTYEGCDRAVPGNGFPRNWNLRDHMRRVHNDNGSTLGARSGPPSPSGSISKDSSKTRKRKSEPTAKATPGRKSPKPVMDAEMPKVEDASVKLRGEWAEIQAALPNLVASFPQADDPTVMDHINAIRDRLDAMSRIHKDLFAHNHPGLVQQQYNPFAQQSG</sequence>
<dbReference type="Pfam" id="PF26176">
    <property type="entry name" value="zf_C2H2_17_2"/>
    <property type="match status" value="1"/>
</dbReference>
<accession>A0A2P5HT12</accession>
<keyword evidence="4" id="KW-1185">Reference proteome</keyword>
<protein>
    <recommendedName>
        <fullName evidence="2">C2H2-type domain-containing protein</fullName>
    </recommendedName>
</protein>
<dbReference type="AlphaFoldDB" id="A0A2P5HT12"/>
<feature type="compositionally biased region" description="Basic and acidic residues" evidence="1">
    <location>
        <begin position="30"/>
        <end position="39"/>
    </location>
</feature>
<dbReference type="OrthoDB" id="5062908at2759"/>
<feature type="domain" description="C2H2-type" evidence="2">
    <location>
        <begin position="338"/>
        <end position="368"/>
    </location>
</feature>
<evidence type="ECO:0000313" key="3">
    <source>
        <dbReference type="EMBL" id="POS73408.1"/>
    </source>
</evidence>
<dbReference type="EMBL" id="MAVT02000804">
    <property type="protein sequence ID" value="POS73408.1"/>
    <property type="molecule type" value="Genomic_DNA"/>
</dbReference>
<dbReference type="InParanoid" id="A0A2P5HT12"/>